<name>A0ACB9W1G5_CHAAC</name>
<protein>
    <submittedName>
        <fullName evidence="1">Uncharacterized protein</fullName>
    </submittedName>
</protein>
<sequence>MTQPTSKKQGIKKCRSATFSIDGFSFTIVANEGSEKNTPAIHWLALHAHAGSTEPKGIGIDPRSSEEILADELPGPDSADAMERTAIRFEMSREAAGEGEASVPDLKKNLENAASAIVDLEDELSDIQSDTVPSEVRDWLALHLHPAERPDAAPQRRQAALQKHRHAVQAGIFVERMYRRTSNLAGLSYPSNVITVIKHVTCGPSMCFALNEASGDHALKFVFYELLTRYDLNQSFQGPYFSPHVVRGLVGDGLQANTRILTTTMMHAADVTQTIHYLLLKTGMVHWLTELEIFAIIFAAAIHDFEHTGTTNNFHIQTRSDTAMLYNDRAVLENYHVSAAYRLLQSGDDMNIFTNLSKDDWRELRTLVVEMVLATDMSCHFQQIKAMKSFLQQPETIDKPKALSLLLHTADISHPAKRWDLHHRWTTSLLEEFFRQGDKEAELGLPFSPLCDRKSTLVAQSQIGFIDFIVEPTFTVLAEMIERIVHSSDQSIVCSDGKQSSVKSSVKSTGSEGSCSLTTVDFKSFKITWNQEIQQNRETWKAQAAKDLEEKTKKEGEEGGQLEKDTEEEKQSSPNTGQEERKRDVGGQGERQQGETTPKEEGGDNHSGAGAQSTHRKKPEGHTEKQQNNVPQLECRLIHYCKRPSYTASSYRLVRSKVTEMRPIDARGKARRLQRISLRRRK</sequence>
<reference evidence="1" key="1">
    <citation type="submission" date="2022-05" db="EMBL/GenBank/DDBJ databases">
        <title>Chromosome-level genome of Chaenocephalus aceratus.</title>
        <authorList>
            <person name="Park H."/>
        </authorList>
    </citation>
    <scope>NUCLEOTIDE SEQUENCE</scope>
    <source>
        <strain evidence="1">KU_202001</strain>
    </source>
</reference>
<comment type="caution">
    <text evidence="1">The sequence shown here is derived from an EMBL/GenBank/DDBJ whole genome shotgun (WGS) entry which is preliminary data.</text>
</comment>
<organism evidence="1 2">
    <name type="scientific">Chaenocephalus aceratus</name>
    <name type="common">Blackfin icefish</name>
    <name type="synonym">Chaenichthys aceratus</name>
    <dbReference type="NCBI Taxonomy" id="36190"/>
    <lineage>
        <taxon>Eukaryota</taxon>
        <taxon>Metazoa</taxon>
        <taxon>Chordata</taxon>
        <taxon>Craniata</taxon>
        <taxon>Vertebrata</taxon>
        <taxon>Euteleostomi</taxon>
        <taxon>Actinopterygii</taxon>
        <taxon>Neopterygii</taxon>
        <taxon>Teleostei</taxon>
        <taxon>Neoteleostei</taxon>
        <taxon>Acanthomorphata</taxon>
        <taxon>Eupercaria</taxon>
        <taxon>Perciformes</taxon>
        <taxon>Notothenioidei</taxon>
        <taxon>Channichthyidae</taxon>
        <taxon>Chaenocephalus</taxon>
    </lineage>
</organism>
<accession>A0ACB9W1G5</accession>
<keyword evidence="2" id="KW-1185">Reference proteome</keyword>
<evidence type="ECO:0000313" key="2">
    <source>
        <dbReference type="Proteomes" id="UP001057452"/>
    </source>
</evidence>
<dbReference type="Proteomes" id="UP001057452">
    <property type="component" value="Chromosome 20"/>
</dbReference>
<gene>
    <name evidence="1" type="ORF">KUCAC02_017295</name>
</gene>
<proteinExistence type="predicted"/>
<evidence type="ECO:0000313" key="1">
    <source>
        <dbReference type="EMBL" id="KAI4806470.1"/>
    </source>
</evidence>
<dbReference type="EMBL" id="CM043804">
    <property type="protein sequence ID" value="KAI4806470.1"/>
    <property type="molecule type" value="Genomic_DNA"/>
</dbReference>